<dbReference type="AlphaFoldDB" id="A0A1X7USF4"/>
<accession>A0A1X7USF4</accession>
<proteinExistence type="predicted"/>
<evidence type="ECO:0000313" key="1">
    <source>
        <dbReference type="EnsemblMetazoa" id="Aqu2.1.30703_001"/>
    </source>
</evidence>
<reference evidence="1" key="1">
    <citation type="submission" date="2017-05" db="UniProtKB">
        <authorList>
            <consortium name="EnsemblMetazoa"/>
        </authorList>
    </citation>
    <scope>IDENTIFICATION</scope>
</reference>
<dbReference type="EnsemblMetazoa" id="Aqu2.1.30703_001">
    <property type="protein sequence ID" value="Aqu2.1.30703_001"/>
    <property type="gene ID" value="Aqu2.1.30703"/>
</dbReference>
<organism evidence="1">
    <name type="scientific">Amphimedon queenslandica</name>
    <name type="common">Sponge</name>
    <dbReference type="NCBI Taxonomy" id="400682"/>
    <lineage>
        <taxon>Eukaryota</taxon>
        <taxon>Metazoa</taxon>
        <taxon>Porifera</taxon>
        <taxon>Demospongiae</taxon>
        <taxon>Heteroscleromorpha</taxon>
        <taxon>Haplosclerida</taxon>
        <taxon>Niphatidae</taxon>
        <taxon>Amphimedon</taxon>
    </lineage>
</organism>
<sequence length="77" mass="9069">MLIIWDRWDIPGTVPLVLRGQWDMTDSIICSWYIGQVGQYWDHPSCPKGTVGQDRQHNMIMVWDRWDITGTIPLVLR</sequence>
<protein>
    <submittedName>
        <fullName evidence="1">Uncharacterized protein</fullName>
    </submittedName>
</protein>
<dbReference type="InParanoid" id="A0A1X7USF4"/>
<name>A0A1X7USF4_AMPQE</name>